<dbReference type="AlphaFoldDB" id="A0A834L3W6"/>
<protein>
    <submittedName>
        <fullName evidence="2">Uncharacterized protein</fullName>
    </submittedName>
</protein>
<organism evidence="2 3">
    <name type="scientific">Rhododendron simsii</name>
    <name type="common">Sims's rhododendron</name>
    <dbReference type="NCBI Taxonomy" id="118357"/>
    <lineage>
        <taxon>Eukaryota</taxon>
        <taxon>Viridiplantae</taxon>
        <taxon>Streptophyta</taxon>
        <taxon>Embryophyta</taxon>
        <taxon>Tracheophyta</taxon>
        <taxon>Spermatophyta</taxon>
        <taxon>Magnoliopsida</taxon>
        <taxon>eudicotyledons</taxon>
        <taxon>Gunneridae</taxon>
        <taxon>Pentapetalae</taxon>
        <taxon>asterids</taxon>
        <taxon>Ericales</taxon>
        <taxon>Ericaceae</taxon>
        <taxon>Ericoideae</taxon>
        <taxon>Rhodoreae</taxon>
        <taxon>Rhododendron</taxon>
    </lineage>
</organism>
<evidence type="ECO:0000256" key="1">
    <source>
        <dbReference type="SAM" id="MobiDB-lite"/>
    </source>
</evidence>
<proteinExistence type="predicted"/>
<comment type="caution">
    <text evidence="2">The sequence shown here is derived from an EMBL/GenBank/DDBJ whole genome shotgun (WGS) entry which is preliminary data.</text>
</comment>
<dbReference type="OrthoDB" id="1669366at2759"/>
<gene>
    <name evidence="2" type="ORF">RHSIM_RhsimUnG0169700</name>
</gene>
<name>A0A834L3W6_RHOSS</name>
<dbReference type="EMBL" id="WJXA01000381">
    <property type="protein sequence ID" value="KAF7113013.1"/>
    <property type="molecule type" value="Genomic_DNA"/>
</dbReference>
<keyword evidence="3" id="KW-1185">Reference proteome</keyword>
<evidence type="ECO:0000313" key="3">
    <source>
        <dbReference type="Proteomes" id="UP000626092"/>
    </source>
</evidence>
<dbReference type="Proteomes" id="UP000626092">
    <property type="component" value="Unassembled WGS sequence"/>
</dbReference>
<feature type="region of interest" description="Disordered" evidence="1">
    <location>
        <begin position="59"/>
        <end position="85"/>
    </location>
</feature>
<evidence type="ECO:0000313" key="2">
    <source>
        <dbReference type="EMBL" id="KAF7113013.1"/>
    </source>
</evidence>
<accession>A0A834L3W6</accession>
<sequence length="146" mass="16715">MAEELARLIKDVVDASLKEIRKKLDETQAQFWENQDNINLLKDQVQIFKDGKLAKILTKEAEEATTSRNNAPNDTPPNNAPKISPMEDAVKKIIEEHVAPLKAEVDCLHHEHMIQSIDLLRLRIEIQTLMEAHREEGAEEEEEDAQ</sequence>
<reference evidence="2" key="1">
    <citation type="submission" date="2019-11" db="EMBL/GenBank/DDBJ databases">
        <authorList>
            <person name="Liu Y."/>
            <person name="Hou J."/>
            <person name="Li T.-Q."/>
            <person name="Guan C.-H."/>
            <person name="Wu X."/>
            <person name="Wu H.-Z."/>
            <person name="Ling F."/>
            <person name="Zhang R."/>
            <person name="Shi X.-G."/>
            <person name="Ren J.-P."/>
            <person name="Chen E.-F."/>
            <person name="Sun J.-M."/>
        </authorList>
    </citation>
    <scope>NUCLEOTIDE SEQUENCE</scope>
    <source>
        <strain evidence="2">Adult_tree_wgs_1</strain>
        <tissue evidence="2">Leaves</tissue>
    </source>
</reference>